<dbReference type="SUPFAM" id="SSF117396">
    <property type="entry name" value="TM1631-like"/>
    <property type="match status" value="1"/>
</dbReference>
<reference evidence="1" key="1">
    <citation type="submission" date="2018-05" db="EMBL/GenBank/DDBJ databases">
        <authorList>
            <person name="Lanie J.A."/>
            <person name="Ng W.-L."/>
            <person name="Kazmierczak K.M."/>
            <person name="Andrzejewski T.M."/>
            <person name="Davidsen T.M."/>
            <person name="Wayne K.J."/>
            <person name="Tettelin H."/>
            <person name="Glass J.I."/>
            <person name="Rusch D."/>
            <person name="Podicherti R."/>
            <person name="Tsui H.-C.T."/>
            <person name="Winkler M.E."/>
        </authorList>
    </citation>
    <scope>NUCLEOTIDE SEQUENCE</scope>
</reference>
<sequence>MTNMHKSAISQGNLYIGLPMWQHSHWPSTWFANYPKSDNGLSLYAKECNTVEGNTTFYSLPHQDAVARWCDSTPDHFRFTFKFHQNITHVHQLQHCDEEVAQQLALLSPLKEKLGVMMLQLPASFGPEKLSILDTFLAALPQELNIAVEVRHLAFFAKGDEEKALNQLLIRHGANRIIMDTRALFTGSADAGGTNRRAMLEEVREKKPRVPVNVIATGHTPIVRFVGNDVDDDNQRCLLPWVKKVKIWQSEGKDVYFFCHRPDNKDAPWLAQQFIDLYNNTTPSLVLNNLSIKTQPEQNSLF</sequence>
<dbReference type="PANTHER" id="PTHR30348">
    <property type="entry name" value="UNCHARACTERIZED PROTEIN YECE"/>
    <property type="match status" value="1"/>
</dbReference>
<gene>
    <name evidence="1" type="ORF">METZ01_LOCUS287601</name>
</gene>
<dbReference type="Pfam" id="PF01904">
    <property type="entry name" value="DUF72"/>
    <property type="match status" value="1"/>
</dbReference>
<organism evidence="1">
    <name type="scientific">marine metagenome</name>
    <dbReference type="NCBI Taxonomy" id="408172"/>
    <lineage>
        <taxon>unclassified sequences</taxon>
        <taxon>metagenomes</taxon>
        <taxon>ecological metagenomes</taxon>
    </lineage>
</organism>
<dbReference type="EMBL" id="UINC01086362">
    <property type="protein sequence ID" value="SVC34747.1"/>
    <property type="molecule type" value="Genomic_DNA"/>
</dbReference>
<accession>A0A382LHU2</accession>
<evidence type="ECO:0008006" key="2">
    <source>
        <dbReference type="Google" id="ProtNLM"/>
    </source>
</evidence>
<dbReference type="PANTHER" id="PTHR30348:SF9">
    <property type="entry name" value="UPF0759 PROTEIN YECE"/>
    <property type="match status" value="1"/>
</dbReference>
<proteinExistence type="predicted"/>
<protein>
    <recommendedName>
        <fullName evidence="2">DUF72 domain-containing protein</fullName>
    </recommendedName>
</protein>
<dbReference type="AlphaFoldDB" id="A0A382LHU2"/>
<dbReference type="Gene3D" id="3.20.20.410">
    <property type="entry name" value="Protein of unknown function UPF0759"/>
    <property type="match status" value="1"/>
</dbReference>
<name>A0A382LHU2_9ZZZZ</name>
<dbReference type="InterPro" id="IPR002763">
    <property type="entry name" value="DUF72"/>
</dbReference>
<evidence type="ECO:0000313" key="1">
    <source>
        <dbReference type="EMBL" id="SVC34747.1"/>
    </source>
</evidence>
<dbReference type="InterPro" id="IPR036520">
    <property type="entry name" value="UPF0759_sf"/>
</dbReference>